<dbReference type="InterPro" id="IPR042104">
    <property type="entry name" value="PKS_dehydratase_sf"/>
</dbReference>
<dbReference type="InterPro" id="IPR014031">
    <property type="entry name" value="Ketoacyl_synth_C"/>
</dbReference>
<dbReference type="InterPro" id="IPR014030">
    <property type="entry name" value="Ketoacyl_synth_N"/>
</dbReference>
<dbReference type="InterPro" id="IPR049552">
    <property type="entry name" value="PKS_DH_N"/>
</dbReference>
<dbReference type="GO" id="GO:0006633">
    <property type="term" value="P:fatty acid biosynthetic process"/>
    <property type="evidence" value="ECO:0007669"/>
    <property type="project" value="InterPro"/>
</dbReference>
<keyword evidence="8" id="KW-0012">Acyltransferase</keyword>
<evidence type="ECO:0000256" key="7">
    <source>
        <dbReference type="ARBA" id="ARBA00023268"/>
    </source>
</evidence>
<dbReference type="InterPro" id="IPR020841">
    <property type="entry name" value="PKS_Beta-ketoAc_synthase_dom"/>
</dbReference>
<keyword evidence="4" id="KW-0597">Phosphoprotein</keyword>
<accession>B3TMQ6</accession>
<dbReference type="InterPro" id="IPR001227">
    <property type="entry name" value="Ac_transferase_dom_sf"/>
</dbReference>
<dbReference type="InterPro" id="IPR016035">
    <property type="entry name" value="Acyl_Trfase/lysoPLipase"/>
</dbReference>
<dbReference type="Gene3D" id="3.40.47.10">
    <property type="match status" value="1"/>
</dbReference>
<dbReference type="InterPro" id="IPR018201">
    <property type="entry name" value="Ketoacyl_synth_AS"/>
</dbReference>
<dbReference type="Pfam" id="PF08990">
    <property type="entry name" value="Docking"/>
    <property type="match status" value="1"/>
</dbReference>
<dbReference type="EMBL" id="EU301739">
    <property type="protein sequence ID" value="ACB46486.1"/>
    <property type="molecule type" value="Genomic_DNA"/>
</dbReference>
<dbReference type="PANTHER" id="PTHR43775">
    <property type="entry name" value="FATTY ACID SYNTHASE"/>
    <property type="match status" value="1"/>
</dbReference>
<evidence type="ECO:0000256" key="4">
    <source>
        <dbReference type="ARBA" id="ARBA00022553"/>
    </source>
</evidence>
<feature type="domain" description="PKS/mFAS DH" evidence="12">
    <location>
        <begin position="905"/>
        <end position="1173"/>
    </location>
</feature>
<dbReference type="InterPro" id="IPR016039">
    <property type="entry name" value="Thiolase-like"/>
</dbReference>
<dbReference type="Gene3D" id="3.10.129.110">
    <property type="entry name" value="Polyketide synthase dehydratase"/>
    <property type="match status" value="1"/>
</dbReference>
<dbReference type="GO" id="GO:0004312">
    <property type="term" value="F:fatty acid synthase activity"/>
    <property type="evidence" value="ECO:0007669"/>
    <property type="project" value="TreeGrafter"/>
</dbReference>
<feature type="domain" description="Carrier" evidence="10">
    <location>
        <begin position="1633"/>
        <end position="1708"/>
    </location>
</feature>
<dbReference type="InterPro" id="IPR055123">
    <property type="entry name" value="SpnB-like_Rossmann"/>
</dbReference>
<dbReference type="FunFam" id="1.10.1200.10:FF:000007">
    <property type="entry name" value="Probable polyketide synthase pks17"/>
    <property type="match status" value="1"/>
</dbReference>
<feature type="domain" description="Ketosynthase family 3 (KS3)" evidence="11">
    <location>
        <begin position="34"/>
        <end position="456"/>
    </location>
</feature>
<evidence type="ECO:0000259" key="12">
    <source>
        <dbReference type="PROSITE" id="PS52019"/>
    </source>
</evidence>
<evidence type="ECO:0000259" key="11">
    <source>
        <dbReference type="PROSITE" id="PS52004"/>
    </source>
</evidence>
<dbReference type="InterPro" id="IPR036291">
    <property type="entry name" value="NAD(P)-bd_dom_sf"/>
</dbReference>
<dbReference type="Pfam" id="PF00698">
    <property type="entry name" value="Acyl_transf_1"/>
    <property type="match status" value="1"/>
</dbReference>
<keyword evidence="5" id="KW-0808">Transferase</keyword>
<comment type="caution">
    <text evidence="9">Lacks conserved residue(s) required for the propagation of feature annotation.</text>
</comment>
<dbReference type="PANTHER" id="PTHR43775:SF51">
    <property type="entry name" value="INACTIVE PHENOLPHTHIOCEROL SYNTHESIS POLYKETIDE SYNTHASE TYPE I PKS1-RELATED"/>
    <property type="match status" value="1"/>
</dbReference>
<dbReference type="SUPFAM" id="SSF52151">
    <property type="entry name" value="FabD/lysophospholipase-like"/>
    <property type="match status" value="1"/>
</dbReference>
<dbReference type="Pfam" id="PF08659">
    <property type="entry name" value="KR"/>
    <property type="match status" value="1"/>
</dbReference>
<dbReference type="PROSITE" id="PS00012">
    <property type="entry name" value="PHOSPHOPANTETHEINE"/>
    <property type="match status" value="1"/>
</dbReference>
<dbReference type="Pfam" id="PF16197">
    <property type="entry name" value="KAsynt_C_assoc"/>
    <property type="match status" value="1"/>
</dbReference>
<dbReference type="Gene3D" id="1.10.1200.10">
    <property type="entry name" value="ACP-like"/>
    <property type="match status" value="1"/>
</dbReference>
<dbReference type="InterPro" id="IPR016036">
    <property type="entry name" value="Malonyl_transacylase_ACP-bd"/>
</dbReference>
<dbReference type="SUPFAM" id="SSF55048">
    <property type="entry name" value="Probable ACP-binding domain of malonyl-CoA ACP transacylase"/>
    <property type="match status" value="1"/>
</dbReference>
<dbReference type="SMART" id="SM00823">
    <property type="entry name" value="PKS_PP"/>
    <property type="match status" value="1"/>
</dbReference>
<dbReference type="Pfam" id="PF00550">
    <property type="entry name" value="PP-binding"/>
    <property type="match status" value="1"/>
</dbReference>
<dbReference type="SMART" id="SM00825">
    <property type="entry name" value="PKS_KS"/>
    <property type="match status" value="1"/>
</dbReference>
<dbReference type="InterPro" id="IPR050091">
    <property type="entry name" value="PKS_NRPS_Biosynth_Enz"/>
</dbReference>
<dbReference type="FunFam" id="3.40.47.10:FF:000019">
    <property type="entry name" value="Polyketide synthase type I"/>
    <property type="match status" value="1"/>
</dbReference>
<evidence type="ECO:0000313" key="13">
    <source>
        <dbReference type="EMBL" id="ACB46486.1"/>
    </source>
</evidence>
<dbReference type="SMART" id="SM00827">
    <property type="entry name" value="PKS_AT"/>
    <property type="match status" value="1"/>
</dbReference>
<evidence type="ECO:0000256" key="8">
    <source>
        <dbReference type="ARBA" id="ARBA00023315"/>
    </source>
</evidence>
<feature type="region of interest" description="C-terminal hotdog fold" evidence="9">
    <location>
        <begin position="1037"/>
        <end position="1173"/>
    </location>
</feature>
<dbReference type="Pfam" id="PF21089">
    <property type="entry name" value="PKS_DH_N"/>
    <property type="match status" value="1"/>
</dbReference>
<dbReference type="SUPFAM" id="SSF51735">
    <property type="entry name" value="NAD(P)-binding Rossmann-fold domains"/>
    <property type="match status" value="2"/>
</dbReference>
<gene>
    <name evidence="13" type="ORF">KijS3</name>
</gene>
<keyword evidence="6" id="KW-0045">Antibiotic biosynthesis</keyword>
<evidence type="ECO:0000256" key="6">
    <source>
        <dbReference type="ARBA" id="ARBA00023194"/>
    </source>
</evidence>
<evidence type="ECO:0000256" key="1">
    <source>
        <dbReference type="ARBA" id="ARBA00001957"/>
    </source>
</evidence>
<dbReference type="InterPro" id="IPR014043">
    <property type="entry name" value="Acyl_transferase_dom"/>
</dbReference>
<sequence>MDTPDEKVVEALRTSLLENKRLRRRLQQRAEAATEPVAIVGMACRYPGDVRSPDDLWRLVTEGRDAITGFPADRGWTLDDLYDPDPDAQGKSYVREGGFLHDAADFDPGFFGISPREALAMDPQQRLLLETAWETFENAGLDPETLRGSRTGVFTGVMYGDYATRLRRMPEGLEDQVVTGSAGSVASGRIFLRLRFRGPAAPLDTACSSSLVALHLAVQALRNGECDLALAGGVTVMATPIAFTGFSRQRGLAPDARCKSFAAAADGTSWGEGVGLLLVERLSDARRNGHQILAVVRGSAVNQDGQSSQLTAPNGPSQQRVIRQALANAGLTPSEVDAVEAHGTGTPLGDPIEAQAVIATYGQDRDRPLWLGSIKSNIGHTQAAAGVAGVIKMVQAMRHGVLPCTLHVDEPTPHVDWDEGRVALLTEAQPWPGPSRRAAVSSFGVSGTNAHVILEQAPEPDPEPAEREKHTGPMAWLLSARTEAALRDQAERLLEHLEANPDLDPAAVAATLATRTAFPHRAAVIGDDLKDLIEPLTALAAGLPHNRLVEGTATAGKTVFVFPGQGSQWAGMGLELMESSPVFAEHLRACDEALRPHTGWSLLDVLGDETALERVDVVQPALFSIMVSLARLWQHHGVHPDAVIGHSQGEIAAAHIAGALSLNDAAKIVALRSQAIHTLTANGAMAAIPLPADQIPTSDTISIAAINSPTTTIVSGDTDAVASLVAAHPGAKTIPVDYASHSPHVQPLHDHLLDILSDITPTTPDIPIHSTVSDITTNTPFDARYWYDNLRNTVQFHPTLTTLLHTGHTRFIEISAHPVLTTAIQDNPDAIAIGTLRRNHGTPTQLLHALATAHTHGITTNPLHPTNPHTPLPTYAFQHQRYWLEATTGAGVDDVASAGLEESAHPLLAALVELPEGRGLAATGRVGTDTHPWLAGYLVQGTAVLPAVAVLDLVLSTGRHLGLHHLEELTLDGPIVLPEDGGVDLRVQVSGPDDAGRHTVGVHTRSDGEWSRRATGVLGAGAGAGAAETAGNAVQAPGGAGLERLARRLDAAGYEHDGVYRSVRGFATGAGGAVHTRTALPDGVGADGFGFHPALLAAALDGALAEASAEAETPFPVRFADVRSHATGAVEATVRCSAGEDGSVSVALLDGAGTPLLTIGAVVSRPLREEDLTSAPGGPLHSPLALEWTPLSPVRVVGAPRGDLADLLAAPAGTGVPGVLTLAVPPSDGSGPAAAHATAERVLRMIQQWLEQDRFADSRLVVLTRRAVSTGPGDPVAYLPAAAVWGLVRSAQNEHPDRLVLLDHDGTGSSDRAVDAALGTGEPQLALRDGVCLVPRLTPTAGADGDAPALDPEGTVLVTGGTGTLAAHVARHLVTRYGAGRLLLVSRRGPDAPGAQELRAELTGAGAEVTVAACDVSDRDDLAALLAAIPAEHPLTAVVHTAGVLDDAVLTNLTPQRLHRVLRPKVDAAWHLHELTRDLPLTAFVLFSSAAATLGTPGQANYAAANAYLDALAHHRHTHTLPATSLAWGLWTDTSEMTGNLNEGDLDRLSATGFRPLSAPEALDLFDAAFHDARDPHLVLARTDRGAIRRHAQDGTLPVLFERLAPARLRQAGAEGAALTERLRGLDAQRRGQVLLDVVRAHVAATLGHGSAADVAPGQALKDLGFDSLTAVMLRNRLAAATGVRLATTLVFDHPTVIAIAEHLNERFGDGADGATPLQAELERLEAAVADADLDDAGRDRFEARLRALLLRVTESRAERDAPVDDDLASVSDDELFEVLDEELGLSGTDQR</sequence>
<dbReference type="InterPro" id="IPR057326">
    <property type="entry name" value="KR_dom"/>
</dbReference>
<dbReference type="InterPro" id="IPR009081">
    <property type="entry name" value="PP-bd_ACP"/>
</dbReference>
<dbReference type="CDD" id="cd08956">
    <property type="entry name" value="KR_3_FAS_SDR_x"/>
    <property type="match status" value="1"/>
</dbReference>
<dbReference type="Gene3D" id="3.30.70.3290">
    <property type="match status" value="1"/>
</dbReference>
<reference evidence="13" key="1">
    <citation type="journal article" date="2007" name="J. Am. Chem. Soc.">
        <title>Elucidation of the kijanimicin gene cluster: insights into the biosynthesis of spirotetronate antibiotics and nitrosugars.</title>
        <authorList>
            <person name="Zhang H."/>
            <person name="White-Phillip J.A."/>
            <person name="Melancon C.E."/>
            <person name="Kwon H.-J."/>
            <person name="Yu W.-L."/>
            <person name="Liu H.-W."/>
        </authorList>
    </citation>
    <scope>NUCLEOTIDE SEQUENCE</scope>
</reference>
<dbReference type="PROSITE" id="PS52019">
    <property type="entry name" value="PKS_MFAS_DH"/>
    <property type="match status" value="1"/>
</dbReference>
<evidence type="ECO:0000256" key="2">
    <source>
        <dbReference type="ARBA" id="ARBA00004792"/>
    </source>
</evidence>
<dbReference type="SMART" id="SM00826">
    <property type="entry name" value="PKS_DH"/>
    <property type="match status" value="1"/>
</dbReference>
<dbReference type="Pfam" id="PF00109">
    <property type="entry name" value="ketoacyl-synt"/>
    <property type="match status" value="1"/>
</dbReference>
<dbReference type="Pfam" id="PF22953">
    <property type="entry name" value="SpnB_Rossmann"/>
    <property type="match status" value="1"/>
</dbReference>
<proteinExistence type="predicted"/>
<dbReference type="Pfam" id="PF02801">
    <property type="entry name" value="Ketoacyl-synt_C"/>
    <property type="match status" value="1"/>
</dbReference>
<dbReference type="GO" id="GO:0004315">
    <property type="term" value="F:3-oxoacyl-[acyl-carrier-protein] synthase activity"/>
    <property type="evidence" value="ECO:0007669"/>
    <property type="project" value="InterPro"/>
</dbReference>
<dbReference type="GO" id="GO:0031177">
    <property type="term" value="F:phosphopantetheine binding"/>
    <property type="evidence" value="ECO:0007669"/>
    <property type="project" value="InterPro"/>
</dbReference>
<evidence type="ECO:0000256" key="5">
    <source>
        <dbReference type="ARBA" id="ARBA00022679"/>
    </source>
</evidence>
<dbReference type="PROSITE" id="PS52004">
    <property type="entry name" value="KS3_2"/>
    <property type="match status" value="1"/>
</dbReference>
<dbReference type="InterPro" id="IPR020807">
    <property type="entry name" value="PKS_DH"/>
</dbReference>
<name>B3TMQ6_ACTKI</name>
<dbReference type="InterPro" id="IPR032821">
    <property type="entry name" value="PKS_assoc"/>
</dbReference>
<dbReference type="Pfam" id="PF14765">
    <property type="entry name" value="PS-DH"/>
    <property type="match status" value="1"/>
</dbReference>
<organism evidence="13">
    <name type="scientific">Actinomadura kijaniata</name>
    <dbReference type="NCBI Taxonomy" id="46161"/>
    <lineage>
        <taxon>Bacteria</taxon>
        <taxon>Bacillati</taxon>
        <taxon>Actinomycetota</taxon>
        <taxon>Actinomycetes</taxon>
        <taxon>Streptosporangiales</taxon>
        <taxon>Thermomonosporaceae</taxon>
        <taxon>Actinomadura</taxon>
    </lineage>
</organism>
<dbReference type="InterPro" id="IPR013968">
    <property type="entry name" value="PKS_KR"/>
</dbReference>
<keyword evidence="7" id="KW-0511">Multifunctional enzyme</keyword>
<evidence type="ECO:0000256" key="9">
    <source>
        <dbReference type="PROSITE-ProRule" id="PRU01363"/>
    </source>
</evidence>
<dbReference type="GO" id="GO:0033068">
    <property type="term" value="P:macrolide biosynthetic process"/>
    <property type="evidence" value="ECO:0007669"/>
    <property type="project" value="UniProtKB-ARBA"/>
</dbReference>
<evidence type="ECO:0000259" key="10">
    <source>
        <dbReference type="PROSITE" id="PS50075"/>
    </source>
</evidence>
<dbReference type="Gene3D" id="3.40.50.720">
    <property type="entry name" value="NAD(P)-binding Rossmann-like Domain"/>
    <property type="match status" value="1"/>
</dbReference>
<dbReference type="InterPro" id="IPR015083">
    <property type="entry name" value="NorB/c/GfsB-D-like_docking"/>
</dbReference>
<comment type="cofactor">
    <cofactor evidence="1">
        <name>pantetheine 4'-phosphate</name>
        <dbReference type="ChEBI" id="CHEBI:47942"/>
    </cofactor>
</comment>
<dbReference type="InterPro" id="IPR006162">
    <property type="entry name" value="Ppantetheine_attach_site"/>
</dbReference>
<dbReference type="SMART" id="SM00822">
    <property type="entry name" value="PKS_KR"/>
    <property type="match status" value="1"/>
</dbReference>
<dbReference type="PROSITE" id="PS50075">
    <property type="entry name" value="CARRIER"/>
    <property type="match status" value="1"/>
</dbReference>
<evidence type="ECO:0000256" key="3">
    <source>
        <dbReference type="ARBA" id="ARBA00022450"/>
    </source>
</evidence>
<dbReference type="PROSITE" id="PS00606">
    <property type="entry name" value="KS3_1"/>
    <property type="match status" value="1"/>
</dbReference>
<dbReference type="SMART" id="SM01294">
    <property type="entry name" value="PKS_PP_betabranch"/>
    <property type="match status" value="1"/>
</dbReference>
<dbReference type="SUPFAM" id="SSF53901">
    <property type="entry name" value="Thiolase-like"/>
    <property type="match status" value="1"/>
</dbReference>
<dbReference type="FunFam" id="3.40.366.10:FF:000002">
    <property type="entry name" value="Probable polyketide synthase 2"/>
    <property type="match status" value="1"/>
</dbReference>
<dbReference type="InterPro" id="IPR020806">
    <property type="entry name" value="PKS_PP-bd"/>
</dbReference>
<dbReference type="CDD" id="cd00833">
    <property type="entry name" value="PKS"/>
    <property type="match status" value="1"/>
</dbReference>
<dbReference type="Gene3D" id="3.40.366.10">
    <property type="entry name" value="Malonyl-Coenzyme A Acyl Carrier Protein, domain 2"/>
    <property type="match status" value="1"/>
</dbReference>
<dbReference type="SUPFAM" id="SSF47336">
    <property type="entry name" value="ACP-like"/>
    <property type="match status" value="1"/>
</dbReference>
<keyword evidence="3" id="KW-0596">Phosphopantetheine</keyword>
<dbReference type="InterPro" id="IPR049900">
    <property type="entry name" value="PKS_mFAS_DH"/>
</dbReference>
<comment type="pathway">
    <text evidence="2">Antibiotic biosynthesis.</text>
</comment>
<dbReference type="InterPro" id="IPR036736">
    <property type="entry name" value="ACP-like_sf"/>
</dbReference>
<dbReference type="InterPro" id="IPR049551">
    <property type="entry name" value="PKS_DH_C"/>
</dbReference>
<feature type="region of interest" description="N-terminal hotdog fold" evidence="9">
    <location>
        <begin position="905"/>
        <end position="1025"/>
    </location>
</feature>
<protein>
    <submittedName>
        <fullName evidence="13">Polyketide synthase</fullName>
    </submittedName>
</protein>